<dbReference type="EMBL" id="QAYC01000008">
    <property type="protein sequence ID" value="PTW48356.1"/>
    <property type="molecule type" value="Genomic_DNA"/>
</dbReference>
<proteinExistence type="predicted"/>
<organism evidence="1 2">
    <name type="scientific">Rhodovulum kholense</name>
    <dbReference type="NCBI Taxonomy" id="453584"/>
    <lineage>
        <taxon>Bacteria</taxon>
        <taxon>Pseudomonadati</taxon>
        <taxon>Pseudomonadota</taxon>
        <taxon>Alphaproteobacteria</taxon>
        <taxon>Rhodobacterales</taxon>
        <taxon>Paracoccaceae</taxon>
        <taxon>Rhodovulum</taxon>
    </lineage>
</organism>
<comment type="caution">
    <text evidence="1">The sequence shown here is derived from an EMBL/GenBank/DDBJ whole genome shotgun (WGS) entry which is preliminary data.</text>
</comment>
<name>A0A8E2VIW0_9RHOB</name>
<keyword evidence="2" id="KW-1185">Reference proteome</keyword>
<evidence type="ECO:0000313" key="1">
    <source>
        <dbReference type="EMBL" id="PTW48356.1"/>
    </source>
</evidence>
<sequence>MSVSRARLSRRRLNPCNSTPLARCGCFPIWCPTPSWRGGIVADLVKGLEARGFDAAKLGAASGVIIDRLRVVPTKEHDARSESLFRAAVKAGDIRFRLRLDGNNWQMPDHMLTTRPAKLPHLTGADGGALARSLFFPVFRNELNGEERNVAVHQDGDDAVKWWHRNVAKASLRMALQGWKRGRIYPDFIFATGGNAGAGRIVVRETRGDHLQNPDTDYKRGVLGFLTQNFFWDQAVPAGQLQIAMTGETVECALVLMENMPSLLSKLIADRK</sequence>
<protein>
    <submittedName>
        <fullName evidence="1">Uncharacterized protein</fullName>
    </submittedName>
</protein>
<evidence type="ECO:0000313" key="2">
    <source>
        <dbReference type="Proteomes" id="UP000244037"/>
    </source>
</evidence>
<accession>A0A8E2VIW0</accession>
<dbReference type="AlphaFoldDB" id="A0A8E2VIW0"/>
<reference evidence="1 2" key="1">
    <citation type="submission" date="2018-04" db="EMBL/GenBank/DDBJ databases">
        <title>Genomic Encyclopedia of Archaeal and Bacterial Type Strains, Phase II (KMG-II): from individual species to whole genera.</title>
        <authorList>
            <person name="Goeker M."/>
        </authorList>
    </citation>
    <scope>NUCLEOTIDE SEQUENCE [LARGE SCALE GENOMIC DNA]</scope>
    <source>
        <strain evidence="1 2">DSM 19783</strain>
    </source>
</reference>
<dbReference type="Proteomes" id="UP000244037">
    <property type="component" value="Unassembled WGS sequence"/>
</dbReference>
<gene>
    <name evidence="1" type="ORF">C8N38_108109</name>
</gene>